<dbReference type="GO" id="GO:0022900">
    <property type="term" value="P:electron transport chain"/>
    <property type="evidence" value="ECO:0007669"/>
    <property type="project" value="UniProtKB-UniRule"/>
</dbReference>
<keyword evidence="4 12" id="KW-0997">Cell inner membrane</keyword>
<evidence type="ECO:0000259" key="14">
    <source>
        <dbReference type="PROSITE" id="PS51379"/>
    </source>
</evidence>
<dbReference type="PROSITE" id="PS51379">
    <property type="entry name" value="4FE4S_FER_2"/>
    <property type="match status" value="2"/>
</dbReference>
<evidence type="ECO:0000313" key="17">
    <source>
        <dbReference type="Proteomes" id="UP000276634"/>
    </source>
</evidence>
<feature type="binding site" evidence="12 13">
    <location>
        <position position="147"/>
    </location>
    <ligand>
        <name>[4Fe-4S] cluster</name>
        <dbReference type="ChEBI" id="CHEBI:49883"/>
        <label>3</label>
    </ligand>
</feature>
<dbReference type="Gene3D" id="3.30.70.20">
    <property type="match status" value="1"/>
</dbReference>
<dbReference type="Pfam" id="PF04060">
    <property type="entry name" value="FeS"/>
    <property type="match status" value="1"/>
</dbReference>
<organism evidence="16 17">
    <name type="scientific">Inmirania thermothiophila</name>
    <dbReference type="NCBI Taxonomy" id="1750597"/>
    <lineage>
        <taxon>Bacteria</taxon>
        <taxon>Pseudomonadati</taxon>
        <taxon>Pseudomonadota</taxon>
        <taxon>Gammaproteobacteria</taxon>
        <taxon>Chromatiales</taxon>
        <taxon>Ectothiorhodospiraceae</taxon>
        <taxon>Inmirania</taxon>
    </lineage>
</organism>
<feature type="binding site" evidence="12 13">
    <location>
        <position position="111"/>
    </location>
    <ligand>
        <name>[4Fe-4S] cluster</name>
        <dbReference type="ChEBI" id="CHEBI:49883"/>
        <label>2</label>
    </ligand>
</feature>
<dbReference type="GO" id="GO:0005886">
    <property type="term" value="C:plasma membrane"/>
    <property type="evidence" value="ECO:0007669"/>
    <property type="project" value="UniProtKB-SubCell"/>
</dbReference>
<dbReference type="PANTHER" id="PTHR42859:SF3">
    <property type="entry name" value="ION-TRANSLOCATING OXIDOREDUCTASE COMPLEX SUBUNIT B"/>
    <property type="match status" value="1"/>
</dbReference>
<dbReference type="AlphaFoldDB" id="A0A3N1Y8F3"/>
<dbReference type="PROSITE" id="PS51656">
    <property type="entry name" value="4FE4S"/>
    <property type="match status" value="1"/>
</dbReference>
<feature type="binding site" evidence="12 13">
    <location>
        <position position="144"/>
    </location>
    <ligand>
        <name>[4Fe-4S] cluster</name>
        <dbReference type="ChEBI" id="CHEBI:49883"/>
        <label>3</label>
    </ligand>
</feature>
<evidence type="ECO:0000256" key="7">
    <source>
        <dbReference type="ARBA" id="ARBA00022967"/>
    </source>
</evidence>
<evidence type="ECO:0000256" key="6">
    <source>
        <dbReference type="ARBA" id="ARBA00022737"/>
    </source>
</evidence>
<feature type="binding site" evidence="12 13">
    <location>
        <position position="117"/>
    </location>
    <ligand>
        <name>[4Fe-4S] cluster</name>
        <dbReference type="ChEBI" id="CHEBI:49883"/>
        <label>2</label>
    </ligand>
</feature>
<accession>A0A3N1Y8F3</accession>
<comment type="cofactor">
    <cofactor evidence="12 13">
        <name>[4Fe-4S] cluster</name>
        <dbReference type="ChEBI" id="CHEBI:49883"/>
    </cofactor>
    <text evidence="12 13">Binds 3 [4Fe-4S] clusters.</text>
</comment>
<evidence type="ECO:0000256" key="9">
    <source>
        <dbReference type="ARBA" id="ARBA00023004"/>
    </source>
</evidence>
<evidence type="ECO:0000256" key="12">
    <source>
        <dbReference type="HAMAP-Rule" id="MF_00463"/>
    </source>
</evidence>
<keyword evidence="7 12" id="KW-1278">Translocase</keyword>
<proteinExistence type="inferred from homology"/>
<dbReference type="InterPro" id="IPR017896">
    <property type="entry name" value="4Fe4S_Fe-S-bd"/>
</dbReference>
<dbReference type="PROSITE" id="PS00198">
    <property type="entry name" value="4FE4S_FER_1"/>
    <property type="match status" value="2"/>
</dbReference>
<feature type="binding site" evidence="12 13">
    <location>
        <position position="151"/>
    </location>
    <ligand>
        <name>[4Fe-4S] cluster</name>
        <dbReference type="ChEBI" id="CHEBI:49883"/>
        <label>2</label>
    </ligand>
</feature>
<feature type="binding site" evidence="12 13">
    <location>
        <position position="46"/>
    </location>
    <ligand>
        <name>[4Fe-4S] cluster</name>
        <dbReference type="ChEBI" id="CHEBI:49883"/>
        <label>1</label>
    </ligand>
</feature>
<feature type="binding site" evidence="12 13">
    <location>
        <position position="114"/>
    </location>
    <ligand>
        <name>[4Fe-4S] cluster</name>
        <dbReference type="ChEBI" id="CHEBI:49883"/>
        <label>2</label>
    </ligand>
</feature>
<evidence type="ECO:0000313" key="16">
    <source>
        <dbReference type="EMBL" id="ROR35055.1"/>
    </source>
</evidence>
<name>A0A3N1Y8F3_9GAMM</name>
<keyword evidence="9 12" id="KW-0408">Iron</keyword>
<comment type="subcellular location">
    <subcellularLocation>
        <location evidence="12">Cell inner membrane</location>
    </subcellularLocation>
</comment>
<comment type="function">
    <text evidence="12">Part of a membrane-bound complex that couples electron transfer with translocation of ions across the membrane.</text>
</comment>
<dbReference type="InterPro" id="IPR010207">
    <property type="entry name" value="Elect_transpt_cplx_RnfB/RsxB"/>
</dbReference>
<dbReference type="Pfam" id="PF14697">
    <property type="entry name" value="Fer4_21"/>
    <property type="match status" value="1"/>
</dbReference>
<evidence type="ECO:0000256" key="8">
    <source>
        <dbReference type="ARBA" id="ARBA00022982"/>
    </source>
</evidence>
<comment type="caution">
    <text evidence="12">Lacks conserved residue(s) required for the propagation of feature annotation.</text>
</comment>
<evidence type="ECO:0000256" key="4">
    <source>
        <dbReference type="ARBA" id="ARBA00022519"/>
    </source>
</evidence>
<evidence type="ECO:0000256" key="5">
    <source>
        <dbReference type="ARBA" id="ARBA00022723"/>
    </source>
</evidence>
<dbReference type="HAMAP" id="MF_00463">
    <property type="entry name" value="RsxB_RnfB"/>
    <property type="match status" value="1"/>
</dbReference>
<feature type="region of interest" description="Hydrophobic" evidence="12">
    <location>
        <begin position="1"/>
        <end position="23"/>
    </location>
</feature>
<gene>
    <name evidence="12" type="primary">rnfB</name>
    <name evidence="16" type="ORF">EDC57_0972</name>
</gene>
<keyword evidence="2 12" id="KW-1003">Cell membrane</keyword>
<keyword evidence="10 12" id="KW-0411">Iron-sulfur</keyword>
<sequence length="180" mass="18934">MIVAVASLTVLALGFGLLLGYADLRFRVEGDPVADQVDGLLPQTQCGQCGYPGCRPYAEAVAAGEAEINLCIPGGEPVMRAIADLLGREPKPVEEAEEKGPEVAVIDEQNCIGCTKCILVCPVDAIVGATKQMHTVIRAECTGCEKCVPACPVECIRMEPVDEGLAGWRWPRPAGIGEAA</sequence>
<comment type="caution">
    <text evidence="16">The sequence shown here is derived from an EMBL/GenBank/DDBJ whole genome shotgun (WGS) entry which is preliminary data.</text>
</comment>
<dbReference type="PANTHER" id="PTHR42859">
    <property type="entry name" value="OXIDOREDUCTASE"/>
    <property type="match status" value="1"/>
</dbReference>
<feature type="binding site" evidence="12 13">
    <location>
        <position position="121"/>
    </location>
    <ligand>
        <name>[4Fe-4S] cluster</name>
        <dbReference type="ChEBI" id="CHEBI:49883"/>
        <label>3</label>
    </ligand>
</feature>
<keyword evidence="5 12" id="KW-0479">Metal-binding</keyword>
<feature type="binding site" evidence="12 13">
    <location>
        <position position="54"/>
    </location>
    <ligand>
        <name>[4Fe-4S] cluster</name>
        <dbReference type="ChEBI" id="CHEBI:49883"/>
        <label>1</label>
    </ligand>
</feature>
<feature type="binding site" evidence="12 13">
    <location>
        <position position="141"/>
    </location>
    <ligand>
        <name>[4Fe-4S] cluster</name>
        <dbReference type="ChEBI" id="CHEBI:49883"/>
        <label>3</label>
    </ligand>
</feature>
<evidence type="ECO:0000256" key="1">
    <source>
        <dbReference type="ARBA" id="ARBA00022448"/>
    </source>
</evidence>
<feature type="domain" description="4Fe-4S" evidence="15">
    <location>
        <begin position="29"/>
        <end position="88"/>
    </location>
</feature>
<dbReference type="EC" id="7.-.-.-" evidence="12"/>
<dbReference type="InterPro" id="IPR007202">
    <property type="entry name" value="4Fe-4S_dom"/>
</dbReference>
<dbReference type="NCBIfam" id="NF003475">
    <property type="entry name" value="PRK05113.1"/>
    <property type="match status" value="1"/>
</dbReference>
<keyword evidence="6 12" id="KW-0677">Repeat</keyword>
<dbReference type="NCBIfam" id="TIGR01944">
    <property type="entry name" value="rnfB"/>
    <property type="match status" value="1"/>
</dbReference>
<dbReference type="EMBL" id="RJVI01000001">
    <property type="protein sequence ID" value="ROR35055.1"/>
    <property type="molecule type" value="Genomic_DNA"/>
</dbReference>
<evidence type="ECO:0000256" key="11">
    <source>
        <dbReference type="ARBA" id="ARBA00023136"/>
    </source>
</evidence>
<evidence type="ECO:0000259" key="15">
    <source>
        <dbReference type="PROSITE" id="PS51656"/>
    </source>
</evidence>
<dbReference type="InterPro" id="IPR050294">
    <property type="entry name" value="RnfB_subfamily"/>
</dbReference>
<feature type="binding site" evidence="12 13">
    <location>
        <position position="49"/>
    </location>
    <ligand>
        <name>[4Fe-4S] cluster</name>
        <dbReference type="ChEBI" id="CHEBI:49883"/>
        <label>1</label>
    </ligand>
</feature>
<protein>
    <recommendedName>
        <fullName evidence="12">Ion-translocating oxidoreductase complex subunit B</fullName>
        <ecNumber evidence="12">7.-.-.-</ecNumber>
    </recommendedName>
    <alternativeName>
        <fullName evidence="12">Rnf electron transport complex subunit B</fullName>
    </alternativeName>
</protein>
<dbReference type="RefSeq" id="WP_123400702.1">
    <property type="nucleotide sequence ID" value="NZ_RJVI01000001.1"/>
</dbReference>
<dbReference type="GO" id="GO:0046872">
    <property type="term" value="F:metal ion binding"/>
    <property type="evidence" value="ECO:0007669"/>
    <property type="project" value="UniProtKB-KW"/>
</dbReference>
<keyword evidence="3 12" id="KW-0004">4Fe-4S</keyword>
<dbReference type="InterPro" id="IPR017900">
    <property type="entry name" value="4Fe4S_Fe_S_CS"/>
</dbReference>
<dbReference type="GO" id="GO:0051539">
    <property type="term" value="F:4 iron, 4 sulfur cluster binding"/>
    <property type="evidence" value="ECO:0007669"/>
    <property type="project" value="UniProtKB-UniRule"/>
</dbReference>
<dbReference type="InterPro" id="IPR016463">
    <property type="entry name" value="RnfB/RsxB_Proteobac"/>
</dbReference>
<feature type="binding site" evidence="12 13">
    <location>
        <position position="71"/>
    </location>
    <ligand>
        <name>[4Fe-4S] cluster</name>
        <dbReference type="ChEBI" id="CHEBI:49883"/>
        <label>1</label>
    </ligand>
</feature>
<dbReference type="OrthoDB" id="9789936at2"/>
<keyword evidence="11 12" id="KW-0472">Membrane</keyword>
<evidence type="ECO:0000256" key="13">
    <source>
        <dbReference type="PIRSR" id="PIRSR005784-1"/>
    </source>
</evidence>
<feature type="domain" description="4Fe-4S ferredoxin-type" evidence="14">
    <location>
        <begin position="132"/>
        <end position="161"/>
    </location>
</feature>
<dbReference type="SUPFAM" id="SSF54862">
    <property type="entry name" value="4Fe-4S ferredoxins"/>
    <property type="match status" value="1"/>
</dbReference>
<dbReference type="Gene3D" id="1.10.15.40">
    <property type="entry name" value="Electron transport complex subunit B, putative Fe-S cluster"/>
    <property type="match status" value="1"/>
</dbReference>
<dbReference type="PIRSF" id="PIRSF005784">
    <property type="entry name" value="Elect_transpt_RnfB"/>
    <property type="match status" value="1"/>
</dbReference>
<dbReference type="GO" id="GO:0009055">
    <property type="term" value="F:electron transfer activity"/>
    <property type="evidence" value="ECO:0007669"/>
    <property type="project" value="InterPro"/>
</dbReference>
<keyword evidence="8 12" id="KW-0249">Electron transport</keyword>
<evidence type="ECO:0000256" key="10">
    <source>
        <dbReference type="ARBA" id="ARBA00023014"/>
    </source>
</evidence>
<keyword evidence="17" id="KW-1185">Reference proteome</keyword>
<feature type="domain" description="4Fe-4S ferredoxin-type" evidence="14">
    <location>
        <begin position="102"/>
        <end position="131"/>
    </location>
</feature>
<comment type="similarity">
    <text evidence="12">Belongs to the 4Fe4S bacterial-type ferredoxin family. RnfB subfamily.</text>
</comment>
<evidence type="ECO:0000256" key="2">
    <source>
        <dbReference type="ARBA" id="ARBA00022475"/>
    </source>
</evidence>
<comment type="subunit">
    <text evidence="12">The complex is composed of six subunits: RnfA, RnfB, RnfC, RnfD, RnfE and RnfG.</text>
</comment>
<reference evidence="16 17" key="1">
    <citation type="submission" date="2018-11" db="EMBL/GenBank/DDBJ databases">
        <title>Genomic Encyclopedia of Type Strains, Phase IV (KMG-IV): sequencing the most valuable type-strain genomes for metagenomic binning, comparative biology and taxonomic classification.</title>
        <authorList>
            <person name="Goeker M."/>
        </authorList>
    </citation>
    <scope>NUCLEOTIDE SEQUENCE [LARGE SCALE GENOMIC DNA]</scope>
    <source>
        <strain evidence="16 17">DSM 100275</strain>
    </source>
</reference>
<dbReference type="Proteomes" id="UP000276634">
    <property type="component" value="Unassembled WGS sequence"/>
</dbReference>
<keyword evidence="1 12" id="KW-0813">Transport</keyword>
<evidence type="ECO:0000256" key="3">
    <source>
        <dbReference type="ARBA" id="ARBA00022485"/>
    </source>
</evidence>